<evidence type="ECO:0000313" key="2">
    <source>
        <dbReference type="Proteomes" id="UP000176568"/>
    </source>
</evidence>
<dbReference type="Proteomes" id="UP000176568">
    <property type="component" value="Unassembled WGS sequence"/>
</dbReference>
<proteinExistence type="predicted"/>
<organism evidence="1 2">
    <name type="scientific">Candidatus Adlerbacteria bacterium RIFOXYC1_FULL_48_26</name>
    <dbReference type="NCBI Taxonomy" id="1797247"/>
    <lineage>
        <taxon>Bacteria</taxon>
        <taxon>Candidatus Adleribacteriota</taxon>
    </lineage>
</organism>
<sequence length="82" mass="9756">MDLSKFGFVVRETTEEGSEEMRLEVRTADKDNFVAWFRTMIRTHDGDEKTEISVEYVRRKDMSRTQDIAVRAWLREQVEALI</sequence>
<dbReference type="AlphaFoldDB" id="A0A1F4Y464"/>
<evidence type="ECO:0000313" key="1">
    <source>
        <dbReference type="EMBL" id="OGC88093.1"/>
    </source>
</evidence>
<reference evidence="1 2" key="1">
    <citation type="journal article" date="2016" name="Nat. Commun.">
        <title>Thousands of microbial genomes shed light on interconnected biogeochemical processes in an aquifer system.</title>
        <authorList>
            <person name="Anantharaman K."/>
            <person name="Brown C.T."/>
            <person name="Hug L.A."/>
            <person name="Sharon I."/>
            <person name="Castelle C.J."/>
            <person name="Probst A.J."/>
            <person name="Thomas B.C."/>
            <person name="Singh A."/>
            <person name="Wilkins M.J."/>
            <person name="Karaoz U."/>
            <person name="Brodie E.L."/>
            <person name="Williams K.H."/>
            <person name="Hubbard S.S."/>
            <person name="Banfield J.F."/>
        </authorList>
    </citation>
    <scope>NUCLEOTIDE SEQUENCE [LARGE SCALE GENOMIC DNA]</scope>
</reference>
<comment type="caution">
    <text evidence="1">The sequence shown here is derived from an EMBL/GenBank/DDBJ whole genome shotgun (WGS) entry which is preliminary data.</text>
</comment>
<dbReference type="EMBL" id="MEXB01000012">
    <property type="protein sequence ID" value="OGC88093.1"/>
    <property type="molecule type" value="Genomic_DNA"/>
</dbReference>
<gene>
    <name evidence="1" type="ORF">A2419_01300</name>
</gene>
<protein>
    <submittedName>
        <fullName evidence="1">Uncharacterized protein</fullName>
    </submittedName>
</protein>
<name>A0A1F4Y464_9BACT</name>
<accession>A0A1F4Y464</accession>